<feature type="transmembrane region" description="Helical" evidence="1">
    <location>
        <begin position="128"/>
        <end position="149"/>
    </location>
</feature>
<feature type="transmembrane region" description="Helical" evidence="1">
    <location>
        <begin position="170"/>
        <end position="186"/>
    </location>
</feature>
<feature type="transmembrane region" description="Helical" evidence="1">
    <location>
        <begin position="272"/>
        <end position="299"/>
    </location>
</feature>
<keyword evidence="1" id="KW-1133">Transmembrane helix</keyword>
<name>U1PPM9_9EURY</name>
<proteinExistence type="predicted"/>
<feature type="transmembrane region" description="Helical" evidence="1">
    <location>
        <begin position="101"/>
        <end position="122"/>
    </location>
</feature>
<dbReference type="InterPro" id="IPR045466">
    <property type="entry name" value="DUF6498"/>
</dbReference>
<keyword evidence="1" id="KW-0472">Membrane</keyword>
<dbReference type="eggNOG" id="arCOG03920">
    <property type="taxonomic scope" value="Archaea"/>
</dbReference>
<keyword evidence="1" id="KW-0812">Transmembrane</keyword>
<feature type="transmembrane region" description="Helical" evidence="1">
    <location>
        <begin position="18"/>
        <end position="40"/>
    </location>
</feature>
<dbReference type="Pfam" id="PF20108">
    <property type="entry name" value="DUF6498"/>
    <property type="match status" value="1"/>
</dbReference>
<protein>
    <submittedName>
        <fullName evidence="2">Uncharacterized protein</fullName>
    </submittedName>
</protein>
<organism evidence="2 3">
    <name type="scientific">Haloquadratum walsbyi J07HQW2</name>
    <dbReference type="NCBI Taxonomy" id="1238425"/>
    <lineage>
        <taxon>Archaea</taxon>
        <taxon>Methanobacteriati</taxon>
        <taxon>Methanobacteriota</taxon>
        <taxon>Stenosarchaea group</taxon>
        <taxon>Halobacteria</taxon>
        <taxon>Halobacteriales</taxon>
        <taxon>Haloferacaceae</taxon>
        <taxon>Haloquadratum</taxon>
    </lineage>
</organism>
<evidence type="ECO:0000256" key="1">
    <source>
        <dbReference type="SAM" id="Phobius"/>
    </source>
</evidence>
<sequence length="401" mass="43486">MINKDGITPEVRTGLTNLVTVLGVAVFGWSAGALLIIYWIEAGVALVRGFFQGPFARREPEELTPEQQRVRGRLPLASWENKRGGVSIGPLPPVYPRNMSAVSASIIVTLIFWPIAGGLVIATVGPELPIGTVLLAVVGVVAGHTVGLINYFRNNRYIEDTVNSAMSRRYAIGVFVLGVGGVFTLSRASPPSVLFLIIAIGKLLADLVIAKAEASNETLTRWDEESLEEQIPGREPTAVFKTNRRDMLLRAAGIAFLLILVPPYIFVGLAAVIVGLVSGVVVGGVAFIIAIVVTMVIILGRTAVERGHLEYHVYPDQIVAYDGLLDAAQWSVDQSKIEEVTVESSRLDRIRPGSQTVVVSTYGDDRRLHALRRPETLIDVLNSGSGETQRSLNTRRYPQNC</sequence>
<reference evidence="2 3" key="1">
    <citation type="journal article" date="2013" name="PLoS ONE">
        <title>Assembly-driven community genomics of a hypersaline microbial ecosystem.</title>
        <authorList>
            <person name="Podell S."/>
            <person name="Ugalde J.A."/>
            <person name="Narasingarao P."/>
            <person name="Banfield J.F."/>
            <person name="Heidelberg K.B."/>
            <person name="Allen E.E."/>
        </authorList>
    </citation>
    <scope>NUCLEOTIDE SEQUENCE [LARGE SCALE GENOMIC DNA]</scope>
    <source>
        <strain evidence="3">J07HQW2</strain>
    </source>
</reference>
<dbReference type="HOGENOM" id="CLU_032880_0_0_2"/>
<feature type="transmembrane region" description="Helical" evidence="1">
    <location>
        <begin position="247"/>
        <end position="266"/>
    </location>
</feature>
<dbReference type="Proteomes" id="UP000030710">
    <property type="component" value="Unassembled WGS sequence"/>
</dbReference>
<dbReference type="RefSeq" id="WP_021053764.1">
    <property type="nucleotide sequence ID" value="NZ_KE356561.1"/>
</dbReference>
<evidence type="ECO:0000313" key="2">
    <source>
        <dbReference type="EMBL" id="ERG94271.1"/>
    </source>
</evidence>
<dbReference type="EMBL" id="KE356561">
    <property type="protein sequence ID" value="ERG94271.1"/>
    <property type="molecule type" value="Genomic_DNA"/>
</dbReference>
<evidence type="ECO:0000313" key="3">
    <source>
        <dbReference type="Proteomes" id="UP000030710"/>
    </source>
</evidence>
<feature type="transmembrane region" description="Helical" evidence="1">
    <location>
        <begin position="192"/>
        <end position="210"/>
    </location>
</feature>
<gene>
    <name evidence="2" type="ORF">J07HQW2_00705</name>
</gene>
<dbReference type="AlphaFoldDB" id="U1PPM9"/>
<accession>U1PPM9</accession>